<keyword evidence="5" id="KW-0732">Signal</keyword>
<dbReference type="InterPro" id="IPR004846">
    <property type="entry name" value="T2SS/T3SS_dom"/>
</dbReference>
<evidence type="ECO:0000256" key="5">
    <source>
        <dbReference type="ARBA" id="ARBA00022729"/>
    </source>
</evidence>
<dbReference type="InterPro" id="IPR050810">
    <property type="entry name" value="Bact_Secretion_Sys_Channel"/>
</dbReference>
<accession>A0A972VYI9</accession>
<gene>
    <name evidence="12" type="primary">gspD</name>
    <name evidence="12" type="ORF">HQ497_10055</name>
</gene>
<dbReference type="GO" id="GO:0015627">
    <property type="term" value="C:type II protein secretion system complex"/>
    <property type="evidence" value="ECO:0007669"/>
    <property type="project" value="InterPro"/>
</dbReference>
<keyword evidence="4" id="KW-1134">Transmembrane beta strand</keyword>
<dbReference type="PANTHER" id="PTHR30332:SF24">
    <property type="entry name" value="SECRETIN GSPD-RELATED"/>
    <property type="match status" value="1"/>
</dbReference>
<feature type="domain" description="NolW-like" evidence="11">
    <location>
        <begin position="127"/>
        <end position="198"/>
    </location>
</feature>
<dbReference type="AlphaFoldDB" id="A0A972VYI9"/>
<dbReference type="InterPro" id="IPR005644">
    <property type="entry name" value="NolW-like"/>
</dbReference>
<dbReference type="Gene3D" id="3.30.1370.120">
    <property type="match status" value="3"/>
</dbReference>
<keyword evidence="3 9" id="KW-0813">Transport</keyword>
<dbReference type="Pfam" id="PF00263">
    <property type="entry name" value="Secretin"/>
    <property type="match status" value="1"/>
</dbReference>
<evidence type="ECO:0000313" key="13">
    <source>
        <dbReference type="Proteomes" id="UP000754644"/>
    </source>
</evidence>
<dbReference type="Pfam" id="PF03958">
    <property type="entry name" value="Secretin_N"/>
    <property type="match status" value="2"/>
</dbReference>
<feature type="domain" description="NolW-like" evidence="11">
    <location>
        <begin position="51"/>
        <end position="121"/>
    </location>
</feature>
<sequence>LVKILRPLIPQYGHIAGLSQPNALIISDHAENIARLMEIIDRIDIADNSTTRIIQLQDAWIEDVVSLLEQLAPEQMGKGAKGPNRVTVVASERTNSLIIKGEPETLDKIASLVRELDVPANRGGTIQVVRLAHSDAVQLAEILKNLVADKNQKDSASQAIATSIQADEALNALVIRADPSTMAELKEIIARLDIRRLQVLIEAAIVEVTSDFTRTLGTELAVGDASGSALPIGLTAPSGTLASVLANLAAGNGQLTSVPDLGSSPLIAAAKSSSSGVNFGIIVRALSANSDVNLLSTPSITTMDNEQAKIVVGQNVPFRTGSTTSGSNGASNPFTTIQREDVGLTLEVTPHIHDGNLIRLEIHQEVSEVDKTSLGSIGSDGSADLITNKRTIDTTVLADDREVIILGGLIRDKITDVRSGVPLLSDIPILGRLFKSTNKIREKQNLLVFLRPTVLATKEDVTDMSKRKYSGVWEVQIEGRDPLDAISDLFDGKR</sequence>
<dbReference type="PRINTS" id="PR00811">
    <property type="entry name" value="BCTERIALGSPD"/>
</dbReference>
<organism evidence="12 13">
    <name type="scientific">SAR86 cluster bacterium</name>
    <dbReference type="NCBI Taxonomy" id="2030880"/>
    <lineage>
        <taxon>Bacteria</taxon>
        <taxon>Pseudomonadati</taxon>
        <taxon>Pseudomonadota</taxon>
        <taxon>Gammaproteobacteria</taxon>
        <taxon>SAR86 cluster</taxon>
    </lineage>
</organism>
<dbReference type="GO" id="GO:0015628">
    <property type="term" value="P:protein secretion by the type II secretion system"/>
    <property type="evidence" value="ECO:0007669"/>
    <property type="project" value="InterPro"/>
</dbReference>
<evidence type="ECO:0000256" key="1">
    <source>
        <dbReference type="ARBA" id="ARBA00004442"/>
    </source>
</evidence>
<evidence type="ECO:0000256" key="9">
    <source>
        <dbReference type="RuleBase" id="RU004004"/>
    </source>
</evidence>
<dbReference type="InterPro" id="IPR001775">
    <property type="entry name" value="GspD/PilQ"/>
</dbReference>
<evidence type="ECO:0000256" key="6">
    <source>
        <dbReference type="ARBA" id="ARBA00022927"/>
    </source>
</evidence>
<evidence type="ECO:0000256" key="8">
    <source>
        <dbReference type="ARBA" id="ARBA00023237"/>
    </source>
</evidence>
<name>A0A972VYI9_9GAMM</name>
<dbReference type="InterPro" id="IPR038591">
    <property type="entry name" value="NolW-like_sf"/>
</dbReference>
<dbReference type="InterPro" id="IPR004845">
    <property type="entry name" value="T2SS_GspD_CS"/>
</dbReference>
<evidence type="ECO:0000256" key="3">
    <source>
        <dbReference type="ARBA" id="ARBA00022448"/>
    </source>
</evidence>
<proteinExistence type="inferred from homology"/>
<keyword evidence="4" id="KW-0812">Transmembrane</keyword>
<evidence type="ECO:0000259" key="10">
    <source>
        <dbReference type="Pfam" id="PF00263"/>
    </source>
</evidence>
<dbReference type="PRINTS" id="PR01032">
    <property type="entry name" value="PHAGEIV"/>
</dbReference>
<dbReference type="PROSITE" id="PS00875">
    <property type="entry name" value="T2SP_D"/>
    <property type="match status" value="1"/>
</dbReference>
<comment type="similarity">
    <text evidence="2">Belongs to the bacterial secretin family. GSP D subfamily.</text>
</comment>
<dbReference type="Proteomes" id="UP000754644">
    <property type="component" value="Unassembled WGS sequence"/>
</dbReference>
<reference evidence="12" key="1">
    <citation type="submission" date="2020-05" db="EMBL/GenBank/DDBJ databases">
        <title>Sulfur intermediates as new biogeochemical hubs in an aquatic model microbial ecosystem.</title>
        <authorList>
            <person name="Vigneron A."/>
        </authorList>
    </citation>
    <scope>NUCLEOTIDE SEQUENCE</scope>
    <source>
        <strain evidence="12">Bin.250</strain>
    </source>
</reference>
<dbReference type="NCBIfam" id="TIGR02517">
    <property type="entry name" value="type_II_gspD"/>
    <property type="match status" value="1"/>
</dbReference>
<dbReference type="InterPro" id="IPR013356">
    <property type="entry name" value="T2SS_GspD"/>
</dbReference>
<evidence type="ECO:0000256" key="2">
    <source>
        <dbReference type="ARBA" id="ARBA00006980"/>
    </source>
</evidence>
<dbReference type="EMBL" id="JABMOJ010000375">
    <property type="protein sequence ID" value="NQV65694.1"/>
    <property type="molecule type" value="Genomic_DNA"/>
</dbReference>
<dbReference type="PANTHER" id="PTHR30332">
    <property type="entry name" value="PROBABLE GENERAL SECRETION PATHWAY PROTEIN D"/>
    <property type="match status" value="1"/>
</dbReference>
<feature type="domain" description="Type II/III secretion system secretin-like" evidence="10">
    <location>
        <begin position="285"/>
        <end position="455"/>
    </location>
</feature>
<protein>
    <submittedName>
        <fullName evidence="12">Type II secretion system secretin GspD</fullName>
    </submittedName>
</protein>
<evidence type="ECO:0000259" key="11">
    <source>
        <dbReference type="Pfam" id="PF03958"/>
    </source>
</evidence>
<keyword evidence="7" id="KW-0472">Membrane</keyword>
<keyword evidence="8" id="KW-0998">Cell outer membrane</keyword>
<comment type="caution">
    <text evidence="12">The sequence shown here is derived from an EMBL/GenBank/DDBJ whole genome shotgun (WGS) entry which is preliminary data.</text>
</comment>
<evidence type="ECO:0000313" key="12">
    <source>
        <dbReference type="EMBL" id="NQV65694.1"/>
    </source>
</evidence>
<dbReference type="GO" id="GO:0009279">
    <property type="term" value="C:cell outer membrane"/>
    <property type="evidence" value="ECO:0007669"/>
    <property type="project" value="UniProtKB-SubCell"/>
</dbReference>
<comment type="subcellular location">
    <subcellularLocation>
        <location evidence="1 9">Cell outer membrane</location>
    </subcellularLocation>
</comment>
<keyword evidence="6" id="KW-0653">Protein transport</keyword>
<feature type="non-terminal residue" evidence="12">
    <location>
        <position position="1"/>
    </location>
</feature>
<evidence type="ECO:0000256" key="7">
    <source>
        <dbReference type="ARBA" id="ARBA00023136"/>
    </source>
</evidence>
<evidence type="ECO:0000256" key="4">
    <source>
        <dbReference type="ARBA" id="ARBA00022452"/>
    </source>
</evidence>